<evidence type="ECO:0000313" key="1">
    <source>
        <dbReference type="EMBL" id="KKL70771.1"/>
    </source>
</evidence>
<dbReference type="EMBL" id="LAZR01025798">
    <property type="protein sequence ID" value="KKL70771.1"/>
    <property type="molecule type" value="Genomic_DNA"/>
</dbReference>
<sequence length="62" mass="7496">MHRLTIKKEDKEHYSVFNENEEFLGEIYYDTKWGQFVFTDPEKTIKLASDCLDQISEYCKKL</sequence>
<dbReference type="AlphaFoldDB" id="A0A0F9EX10"/>
<reference evidence="1" key="1">
    <citation type="journal article" date="2015" name="Nature">
        <title>Complex archaea that bridge the gap between prokaryotes and eukaryotes.</title>
        <authorList>
            <person name="Spang A."/>
            <person name="Saw J.H."/>
            <person name="Jorgensen S.L."/>
            <person name="Zaremba-Niedzwiedzka K."/>
            <person name="Martijn J."/>
            <person name="Lind A.E."/>
            <person name="van Eijk R."/>
            <person name="Schleper C."/>
            <person name="Guy L."/>
            <person name="Ettema T.J."/>
        </authorList>
    </citation>
    <scope>NUCLEOTIDE SEQUENCE</scope>
</reference>
<protein>
    <submittedName>
        <fullName evidence="1">Uncharacterized protein</fullName>
    </submittedName>
</protein>
<proteinExistence type="predicted"/>
<name>A0A0F9EX10_9ZZZZ</name>
<comment type="caution">
    <text evidence="1">The sequence shown here is derived from an EMBL/GenBank/DDBJ whole genome shotgun (WGS) entry which is preliminary data.</text>
</comment>
<organism evidence="1">
    <name type="scientific">marine sediment metagenome</name>
    <dbReference type="NCBI Taxonomy" id="412755"/>
    <lineage>
        <taxon>unclassified sequences</taxon>
        <taxon>metagenomes</taxon>
        <taxon>ecological metagenomes</taxon>
    </lineage>
</organism>
<gene>
    <name evidence="1" type="ORF">LCGC14_2101570</name>
</gene>
<accession>A0A0F9EX10</accession>